<sequence>MGATPSARGRARAPGPTGGVMAEQHRVGPPRPRERRPPAAPGDGR</sequence>
<feature type="region of interest" description="Disordered" evidence="1">
    <location>
        <begin position="1"/>
        <end position="45"/>
    </location>
</feature>
<evidence type="ECO:0000313" key="2">
    <source>
        <dbReference type="EMBL" id="CAA9257310.1"/>
    </source>
</evidence>
<evidence type="ECO:0000256" key="1">
    <source>
        <dbReference type="SAM" id="MobiDB-lite"/>
    </source>
</evidence>
<organism evidence="2">
    <name type="scientific">uncultured Acidimicrobiales bacterium</name>
    <dbReference type="NCBI Taxonomy" id="310071"/>
    <lineage>
        <taxon>Bacteria</taxon>
        <taxon>Bacillati</taxon>
        <taxon>Actinomycetota</taxon>
        <taxon>Acidimicrobiia</taxon>
        <taxon>Acidimicrobiales</taxon>
        <taxon>environmental samples</taxon>
    </lineage>
</organism>
<dbReference type="EMBL" id="CADCSY010000119">
    <property type="protein sequence ID" value="CAA9257310.1"/>
    <property type="molecule type" value="Genomic_DNA"/>
</dbReference>
<feature type="compositionally biased region" description="Low complexity" evidence="1">
    <location>
        <begin position="1"/>
        <end position="15"/>
    </location>
</feature>
<dbReference type="AlphaFoldDB" id="A0A6J4IRC3"/>
<feature type="compositionally biased region" description="Basic and acidic residues" evidence="1">
    <location>
        <begin position="23"/>
        <end position="37"/>
    </location>
</feature>
<protein>
    <submittedName>
        <fullName evidence="2">Uncharacterized protein</fullName>
    </submittedName>
</protein>
<gene>
    <name evidence="2" type="ORF">AVDCRST_MAG20-2491</name>
</gene>
<proteinExistence type="predicted"/>
<reference evidence="2" key="1">
    <citation type="submission" date="2020-02" db="EMBL/GenBank/DDBJ databases">
        <authorList>
            <person name="Meier V. D."/>
        </authorList>
    </citation>
    <scope>NUCLEOTIDE SEQUENCE</scope>
    <source>
        <strain evidence="2">AVDCRST_MAG20</strain>
    </source>
</reference>
<name>A0A6J4IRC3_9ACTN</name>
<accession>A0A6J4IRC3</accession>